<dbReference type="Pfam" id="PF00425">
    <property type="entry name" value="Chorismate_bind"/>
    <property type="match status" value="1"/>
</dbReference>
<reference evidence="2 3" key="1">
    <citation type="submission" date="2024-06" db="EMBL/GenBank/DDBJ databases">
        <authorList>
            <person name="Kaempfer P."/>
            <person name="Viver T."/>
        </authorList>
    </citation>
    <scope>NUCLEOTIDE SEQUENCE [LARGE SCALE GENOMIC DNA]</scope>
    <source>
        <strain evidence="2 3">ST-75</strain>
    </source>
</reference>
<dbReference type="SUPFAM" id="SSF56322">
    <property type="entry name" value="ADC synthase"/>
    <property type="match status" value="1"/>
</dbReference>
<accession>A0ABW8Y7F6</accession>
<dbReference type="InterPro" id="IPR005801">
    <property type="entry name" value="ADC_synthase"/>
</dbReference>
<dbReference type="Gene3D" id="3.60.120.10">
    <property type="entry name" value="Anthranilate synthase"/>
    <property type="match status" value="1"/>
</dbReference>
<dbReference type="PRINTS" id="PR00095">
    <property type="entry name" value="ANTSNTHASEI"/>
</dbReference>
<organism evidence="2 3">
    <name type="scientific">Flavobacterium rhizophilum</name>
    <dbReference type="NCBI Taxonomy" id="3163296"/>
    <lineage>
        <taxon>Bacteria</taxon>
        <taxon>Pseudomonadati</taxon>
        <taxon>Bacteroidota</taxon>
        <taxon>Flavobacteriia</taxon>
        <taxon>Flavobacteriales</taxon>
        <taxon>Flavobacteriaceae</taxon>
        <taxon>Flavobacterium</taxon>
    </lineage>
</organism>
<dbReference type="InterPro" id="IPR019999">
    <property type="entry name" value="Anth_synth_I-like"/>
</dbReference>
<dbReference type="InterPro" id="IPR015890">
    <property type="entry name" value="Chorismate_C"/>
</dbReference>
<gene>
    <name evidence="2" type="ORF">ABS768_00215</name>
</gene>
<sequence>MRTSVIYTLQEPKLFKKQLLKWAQQYREITFLDSNDYHQHYSSFDAVLATDALTLIKTDEYKAFEDLSAYQKTTRDWIFGYLSYDLKNDTERLESNNHDGLDFPDLFFFQPKKLFFIRGNQVEVAYLNMCDDELEDDFKDILATQIENKDVHTPLSIKQRITREGYVEKVTQMLEHIHLGDIYEANFCMEFYAEDTIINPYEKYQALNDISEPPFAAYFKNHKQYLLSASPERYIRKEENKIISQPIKGTARRSNNTEEDEAIKLELTKNEKERSENIMIVDLVRNDLSRTAKKGSVNVKELCGAYTFKQVHHLISTVVSELDAEYSPVDVIRTSFPMGSMTGAPKISAMQIIEKLEETKRGLYSGSVGYFTPTGDFDFNVVIRSILYNETNKYVSFSVGSAITSKALPEKEYEECLLKAKAMRSVLE</sequence>
<dbReference type="RefSeq" id="WP_408072808.1">
    <property type="nucleotide sequence ID" value="NZ_JBELQB010000001.1"/>
</dbReference>
<dbReference type="Proteomes" id="UP001629059">
    <property type="component" value="Unassembled WGS sequence"/>
</dbReference>
<dbReference type="PANTHER" id="PTHR11236:SF9">
    <property type="entry name" value="ANTHRANILATE SYNTHASE COMPONENT 1"/>
    <property type="match status" value="1"/>
</dbReference>
<evidence type="ECO:0000313" key="2">
    <source>
        <dbReference type="EMBL" id="MFL9835898.1"/>
    </source>
</evidence>
<dbReference type="EMBL" id="JBELQB010000001">
    <property type="protein sequence ID" value="MFL9835898.1"/>
    <property type="molecule type" value="Genomic_DNA"/>
</dbReference>
<evidence type="ECO:0000259" key="1">
    <source>
        <dbReference type="Pfam" id="PF00425"/>
    </source>
</evidence>
<comment type="caution">
    <text evidence="2">The sequence shown here is derived from an EMBL/GenBank/DDBJ whole genome shotgun (WGS) entry which is preliminary data.</text>
</comment>
<name>A0ABW8Y7F6_9FLAO</name>
<protein>
    <submittedName>
        <fullName evidence="2">Anthranilate synthase component I family protein</fullName>
    </submittedName>
</protein>
<keyword evidence="3" id="KW-1185">Reference proteome</keyword>
<proteinExistence type="predicted"/>
<dbReference type="PANTHER" id="PTHR11236">
    <property type="entry name" value="AMINOBENZOATE/ANTHRANILATE SYNTHASE"/>
    <property type="match status" value="1"/>
</dbReference>
<feature type="domain" description="Chorismate-utilising enzyme C-terminal" evidence="1">
    <location>
        <begin position="163"/>
        <end position="419"/>
    </location>
</feature>
<evidence type="ECO:0000313" key="3">
    <source>
        <dbReference type="Proteomes" id="UP001629059"/>
    </source>
</evidence>